<reference evidence="1" key="1">
    <citation type="journal article" date="2020" name="ISME J.">
        <title>Gammaproteobacteria mediating utilization of methyl-, sulfur- and petroleum organic compounds in deep ocean hydrothermal plumes.</title>
        <authorList>
            <person name="Zhou Z."/>
            <person name="Liu Y."/>
            <person name="Pan J."/>
            <person name="Cron B.R."/>
            <person name="Toner B.M."/>
            <person name="Anantharaman K."/>
            <person name="Breier J.A."/>
            <person name="Dick G.J."/>
            <person name="Li M."/>
        </authorList>
    </citation>
    <scope>NUCLEOTIDE SEQUENCE</scope>
    <source>
        <strain evidence="1">SZUA-1523</strain>
    </source>
</reference>
<organism evidence="1 2">
    <name type="scientific">Pyrodictium delaneyi</name>
    <dbReference type="NCBI Taxonomy" id="1273541"/>
    <lineage>
        <taxon>Archaea</taxon>
        <taxon>Thermoproteota</taxon>
        <taxon>Thermoprotei</taxon>
        <taxon>Desulfurococcales</taxon>
        <taxon>Pyrodictiaceae</taxon>
        <taxon>Pyrodictium</taxon>
    </lineage>
</organism>
<gene>
    <name evidence="1" type="ORF">EYH50_04000</name>
</gene>
<sequence length="465" mass="52053">MEQEGRITGDDIVGVKLEAANVDTAGASISRGSSTVRTFPTPSIGLENINRNQPQPRRPSLKHLRIKVVQPTESALQNLETILPEISVDPLEALFGTSRLRVYSERPFLVLARKPIDQRYDYIELLKRILREIYRISWRAPLYAQHVARRLTEYQLAMMRAGTAIYVIDLDQLGSGDAEAERITASSRVAMSLEDRAREAYAQGFGFLVLYASQYMLQSIQRLWEPRIASRGLLYTRLPPPLELGIAEDDAVFELVAAMYGVEYDDIRGASSLVDAVTMAEHRYYSYLESVASDPTLALLARPAVDEEEAKPDEGFIHYAFKMAVLGYLVEAGFDESSIDVEQRMSSTIAVDVLARRSWYNKLAIEVETLYGTGNPTTRLSSVIRDRLAMGYAVWVVVPPLQASIYAPHLQTLIRRYSGVESVEFYTLDMSAGSLVPLEEHLKRLGEIAARLSRARDRLPASSIG</sequence>
<proteinExistence type="predicted"/>
<dbReference type="Proteomes" id="UP000600071">
    <property type="component" value="Unassembled WGS sequence"/>
</dbReference>
<evidence type="ECO:0000313" key="2">
    <source>
        <dbReference type="Proteomes" id="UP000600071"/>
    </source>
</evidence>
<protein>
    <submittedName>
        <fullName evidence="1">Uncharacterized protein</fullName>
    </submittedName>
</protein>
<accession>A0A833E935</accession>
<evidence type="ECO:0000313" key="1">
    <source>
        <dbReference type="EMBL" id="HIQ24192.1"/>
    </source>
</evidence>
<comment type="caution">
    <text evidence="1">The sequence shown here is derived from an EMBL/GenBank/DDBJ whole genome shotgun (WGS) entry which is preliminary data.</text>
</comment>
<dbReference type="EMBL" id="DQVR01000086">
    <property type="protein sequence ID" value="HIQ24192.1"/>
    <property type="molecule type" value="Genomic_DNA"/>
</dbReference>
<dbReference type="AlphaFoldDB" id="A0A833E935"/>
<name>A0A833E935_9CREN</name>